<dbReference type="InterPro" id="IPR006047">
    <property type="entry name" value="GH13_cat_dom"/>
</dbReference>
<dbReference type="CDD" id="cd02856">
    <property type="entry name" value="E_set_GDE_Isoamylase_N"/>
    <property type="match status" value="1"/>
</dbReference>
<dbReference type="Pfam" id="PF00128">
    <property type="entry name" value="Alpha-amylase"/>
    <property type="match status" value="1"/>
</dbReference>
<feature type="domain" description="Glycosyl hydrolase family 13 catalytic" evidence="4">
    <location>
        <begin position="171"/>
        <end position="579"/>
    </location>
</feature>
<evidence type="ECO:0000256" key="2">
    <source>
        <dbReference type="ARBA" id="ARBA00022801"/>
    </source>
</evidence>
<dbReference type="AlphaFoldDB" id="A0A1H9DJ65"/>
<dbReference type="EMBL" id="FOFS01000004">
    <property type="protein sequence ID" value="SEQ13431.1"/>
    <property type="molecule type" value="Genomic_DNA"/>
</dbReference>
<comment type="similarity">
    <text evidence="1">Belongs to the glycosyl hydrolase 13 family.</text>
</comment>
<dbReference type="SMART" id="SM00642">
    <property type="entry name" value="Aamy"/>
    <property type="match status" value="1"/>
</dbReference>
<evidence type="ECO:0000259" key="4">
    <source>
        <dbReference type="SMART" id="SM00642"/>
    </source>
</evidence>
<organism evidence="5 6">
    <name type="scientific">Solimonas aquatica</name>
    <dbReference type="NCBI Taxonomy" id="489703"/>
    <lineage>
        <taxon>Bacteria</taxon>
        <taxon>Pseudomonadati</taxon>
        <taxon>Pseudomonadota</taxon>
        <taxon>Gammaproteobacteria</taxon>
        <taxon>Nevskiales</taxon>
        <taxon>Nevskiaceae</taxon>
        <taxon>Solimonas</taxon>
    </lineage>
</organism>
<dbReference type="SUPFAM" id="SSF51445">
    <property type="entry name" value="(Trans)glycosidases"/>
    <property type="match status" value="1"/>
</dbReference>
<keyword evidence="3" id="KW-0326">Glycosidase</keyword>
<dbReference type="GO" id="GO:0005980">
    <property type="term" value="P:glycogen catabolic process"/>
    <property type="evidence" value="ECO:0007669"/>
    <property type="project" value="InterPro"/>
</dbReference>
<dbReference type="InterPro" id="IPR014756">
    <property type="entry name" value="Ig_E-set"/>
</dbReference>
<dbReference type="OrthoDB" id="3236218at2"/>
<name>A0A1H9DJ65_9GAMM</name>
<dbReference type="InterPro" id="IPR011837">
    <property type="entry name" value="Glycogen_debranch_GlgX"/>
</dbReference>
<proteinExistence type="inferred from homology"/>
<dbReference type="SUPFAM" id="SSF81296">
    <property type="entry name" value="E set domains"/>
    <property type="match status" value="1"/>
</dbReference>
<evidence type="ECO:0000256" key="3">
    <source>
        <dbReference type="ARBA" id="ARBA00023295"/>
    </source>
</evidence>
<evidence type="ECO:0000256" key="1">
    <source>
        <dbReference type="ARBA" id="ARBA00008061"/>
    </source>
</evidence>
<dbReference type="Gene3D" id="3.20.20.80">
    <property type="entry name" value="Glycosidases"/>
    <property type="match status" value="1"/>
</dbReference>
<dbReference type="RefSeq" id="WP_093283374.1">
    <property type="nucleotide sequence ID" value="NZ_FOFS01000004.1"/>
</dbReference>
<protein>
    <submittedName>
        <fullName evidence="5">Glycogen operon protein</fullName>
    </submittedName>
</protein>
<dbReference type="Pfam" id="PF02922">
    <property type="entry name" value="CBM_48"/>
    <property type="match status" value="1"/>
</dbReference>
<keyword evidence="2" id="KW-0378">Hydrolase</keyword>
<gene>
    <name evidence="5" type="ORF">SAMN04488038_10458</name>
</gene>
<dbReference type="InterPro" id="IPR013783">
    <property type="entry name" value="Ig-like_fold"/>
</dbReference>
<keyword evidence="6" id="KW-1185">Reference proteome</keyword>
<dbReference type="SUPFAM" id="SSF51011">
    <property type="entry name" value="Glycosyl hydrolase domain"/>
    <property type="match status" value="1"/>
</dbReference>
<accession>A0A1H9DJ65</accession>
<dbReference type="InterPro" id="IPR004193">
    <property type="entry name" value="Glyco_hydro_13_N"/>
</dbReference>
<dbReference type="InterPro" id="IPR017853">
    <property type="entry name" value="GH"/>
</dbReference>
<dbReference type="CDD" id="cd11326">
    <property type="entry name" value="AmyAc_Glg_debranch"/>
    <property type="match status" value="1"/>
</dbReference>
<dbReference type="STRING" id="489703.SAMN04488038_10458"/>
<dbReference type="PANTHER" id="PTHR43002">
    <property type="entry name" value="GLYCOGEN DEBRANCHING ENZYME"/>
    <property type="match status" value="1"/>
</dbReference>
<dbReference type="GO" id="GO:0004135">
    <property type="term" value="F:amylo-alpha-1,6-glucosidase activity"/>
    <property type="evidence" value="ECO:0007669"/>
    <property type="project" value="InterPro"/>
</dbReference>
<dbReference type="InterPro" id="IPR013780">
    <property type="entry name" value="Glyco_hydro_b"/>
</dbReference>
<evidence type="ECO:0000313" key="5">
    <source>
        <dbReference type="EMBL" id="SEQ13431.1"/>
    </source>
</evidence>
<dbReference type="Gene3D" id="2.60.40.1180">
    <property type="entry name" value="Golgi alpha-mannosidase II"/>
    <property type="match status" value="1"/>
</dbReference>
<dbReference type="NCBIfam" id="TIGR02100">
    <property type="entry name" value="glgX_debranch"/>
    <property type="match status" value="1"/>
</dbReference>
<reference evidence="5 6" key="1">
    <citation type="submission" date="2016-10" db="EMBL/GenBank/DDBJ databases">
        <authorList>
            <person name="de Groot N.N."/>
        </authorList>
    </citation>
    <scope>NUCLEOTIDE SEQUENCE [LARGE SCALE GENOMIC DNA]</scope>
    <source>
        <strain evidence="5 6">DSM 25927</strain>
    </source>
</reference>
<dbReference type="Proteomes" id="UP000199233">
    <property type="component" value="Unassembled WGS sequence"/>
</dbReference>
<evidence type="ECO:0000313" key="6">
    <source>
        <dbReference type="Proteomes" id="UP000199233"/>
    </source>
</evidence>
<dbReference type="InterPro" id="IPR044505">
    <property type="entry name" value="GlgX_Isoamylase_N_E_set"/>
</dbReference>
<dbReference type="Gene3D" id="2.60.40.10">
    <property type="entry name" value="Immunoglobulins"/>
    <property type="match status" value="1"/>
</dbReference>
<sequence>MMDLPDRLLPPDRSHYGAPLGAQWDGRGVLFSLFSQHAERIELCVFDAAGRHERRYAMPDCSDGIWRGYLPQARPGLAYGYRAYGPYEPLHGHRFNAHKLLLDPYARQLQGTLRWHDALFAHRIGSPKGDLSFDRRDSAAFMPKAVVVDDYFDWGNEHAPRTPWSDTVIYEMHLRGFSMRREEILPHDRGTFGALGHPASIEYLQRLGVTAVELLPVHAFVHDRFLVEKELVNYWGYNTLAYFAPHPAYLSDGTLGQLKWAVRQLHAAGIEVILDVVYNHTAEGNELGPTLSLRGLDNASYYRLLPNEPRYYINDTGCGNTINSSHPQVIRLVMDSLRWWVSEFHVDGFRFDLSSTLGREPLGFDTGAGLFDAMMQDPLLSRCKLIAEPWDLGPGGYQLGRHPAGMAEWNDKFRDEVRRYWRGDAGMRPALAARLQGSAELFDHHRRKPWASLNFITAHDGFTLRDLTSYNVKHNLANGEDNRDGNDRNDSYNWGIEGETGNEAVLAQRARIQRAMLATLLFSQGTPMLLAGDEFGHTQQGNNNAYCQDNELSWLDWSLPDSPPGAELLEFSRRLLELRRSQPLLRADYFQHARLELAEDLRDVHWFDERGQALSSGDWHNANARLLGLRRAAAREDERIELLIVLFNADSGAHRFQLPPPLAEYQLLLDSAQPGRGVEAVADMQIEIVGHSLMLLTATYLPSRGVAS</sequence>